<sequence>MPANSPIPFSLPLRPFPPPVLLDGKFIIRIPIQMVNSNKQSFSHCATGKFVGRRPSLEAVEQWVISLWRLSRPCMISLTEKGNFIFRSDSKEDKEELSSDILLSIAASIGKPLRLEKITAKQWMFSFARVQVLPNVVSSSPGTLTVKLEGEDIVEVEVQYESILCSQCLSARHLSTKCPFIMKPGLLKTHA</sequence>
<comment type="caution">
    <text evidence="1">The sequence shown here is derived from an EMBL/GenBank/DDBJ whole genome shotgun (WGS) entry which is preliminary data.</text>
</comment>
<accession>A0ACC2LIJ4</accession>
<dbReference type="Proteomes" id="UP001234297">
    <property type="component" value="Chromosome 8"/>
</dbReference>
<gene>
    <name evidence="1" type="ORF">MRB53_026185</name>
</gene>
<keyword evidence="2" id="KW-1185">Reference proteome</keyword>
<name>A0ACC2LIJ4_PERAE</name>
<evidence type="ECO:0000313" key="2">
    <source>
        <dbReference type="Proteomes" id="UP001234297"/>
    </source>
</evidence>
<reference evidence="1 2" key="1">
    <citation type="journal article" date="2022" name="Hortic Res">
        <title>A haplotype resolved chromosomal level avocado genome allows analysis of novel avocado genes.</title>
        <authorList>
            <person name="Nath O."/>
            <person name="Fletcher S.J."/>
            <person name="Hayward A."/>
            <person name="Shaw L.M."/>
            <person name="Masouleh A.K."/>
            <person name="Furtado A."/>
            <person name="Henry R.J."/>
            <person name="Mitter N."/>
        </authorList>
    </citation>
    <scope>NUCLEOTIDE SEQUENCE [LARGE SCALE GENOMIC DNA]</scope>
    <source>
        <strain evidence="2">cv. Hass</strain>
    </source>
</reference>
<organism evidence="1 2">
    <name type="scientific">Persea americana</name>
    <name type="common">Avocado</name>
    <dbReference type="NCBI Taxonomy" id="3435"/>
    <lineage>
        <taxon>Eukaryota</taxon>
        <taxon>Viridiplantae</taxon>
        <taxon>Streptophyta</taxon>
        <taxon>Embryophyta</taxon>
        <taxon>Tracheophyta</taxon>
        <taxon>Spermatophyta</taxon>
        <taxon>Magnoliopsida</taxon>
        <taxon>Magnoliidae</taxon>
        <taxon>Laurales</taxon>
        <taxon>Lauraceae</taxon>
        <taxon>Persea</taxon>
    </lineage>
</organism>
<dbReference type="EMBL" id="CM056816">
    <property type="protein sequence ID" value="KAJ8632849.1"/>
    <property type="molecule type" value="Genomic_DNA"/>
</dbReference>
<protein>
    <submittedName>
        <fullName evidence="1">Uncharacterized protein</fullName>
    </submittedName>
</protein>
<proteinExistence type="predicted"/>
<evidence type="ECO:0000313" key="1">
    <source>
        <dbReference type="EMBL" id="KAJ8632849.1"/>
    </source>
</evidence>